<dbReference type="Proteomes" id="UP000037069">
    <property type="component" value="Unassembled WGS sequence"/>
</dbReference>
<dbReference type="InterPro" id="IPR011021">
    <property type="entry name" value="Arrestin-like_N"/>
</dbReference>
<evidence type="ECO:0000313" key="3">
    <source>
        <dbReference type="EMBL" id="KNC26688.1"/>
    </source>
</evidence>
<comment type="similarity">
    <text evidence="1">Belongs to the arrestin family.</text>
</comment>
<name>A0A0L0C2W0_LUCCU</name>
<sequence length="218" mass="24052">MLKNSSDLGIIVDSATKPFWTTGDVVTGNVRLVNSRRLEVDSVTISLCCEEKVEIASRKHETALRDRKHYPTSVQSSSKSNTHFVSRQDVLAYDPAGTPHILEAGEYLFPFTIELTSDIDQSPPHISVTGENGLTACVKWLLRATLTPPCQSSHAIKRFTSSDIGIMIDIRCSRDYGEPIIVLESIAEPLGTLMTCYFSITSAYEKVIWSGILTTALK</sequence>
<dbReference type="Pfam" id="PF00339">
    <property type="entry name" value="Arrestin_N"/>
    <property type="match status" value="1"/>
</dbReference>
<dbReference type="InterPro" id="IPR014752">
    <property type="entry name" value="Arrestin-like_C"/>
</dbReference>
<organism evidence="3 4">
    <name type="scientific">Lucilia cuprina</name>
    <name type="common">Green bottle fly</name>
    <name type="synonym">Australian sheep blowfly</name>
    <dbReference type="NCBI Taxonomy" id="7375"/>
    <lineage>
        <taxon>Eukaryota</taxon>
        <taxon>Metazoa</taxon>
        <taxon>Ecdysozoa</taxon>
        <taxon>Arthropoda</taxon>
        <taxon>Hexapoda</taxon>
        <taxon>Insecta</taxon>
        <taxon>Pterygota</taxon>
        <taxon>Neoptera</taxon>
        <taxon>Endopterygota</taxon>
        <taxon>Diptera</taxon>
        <taxon>Brachycera</taxon>
        <taxon>Muscomorpha</taxon>
        <taxon>Oestroidea</taxon>
        <taxon>Calliphoridae</taxon>
        <taxon>Luciliinae</taxon>
        <taxon>Lucilia</taxon>
    </lineage>
</organism>
<dbReference type="PANTHER" id="PTHR11188:SF17">
    <property type="entry name" value="FI21816P1"/>
    <property type="match status" value="1"/>
</dbReference>
<dbReference type="AlphaFoldDB" id="A0A0L0C2W0"/>
<dbReference type="InterPro" id="IPR050357">
    <property type="entry name" value="Arrestin_domain-protein"/>
</dbReference>
<reference evidence="3 4" key="1">
    <citation type="journal article" date="2015" name="Nat. Commun.">
        <title>Lucilia cuprina genome unlocks parasitic fly biology to underpin future interventions.</title>
        <authorList>
            <person name="Anstead C.A."/>
            <person name="Korhonen P.K."/>
            <person name="Young N.D."/>
            <person name="Hall R.S."/>
            <person name="Jex A.R."/>
            <person name="Murali S.C."/>
            <person name="Hughes D.S."/>
            <person name="Lee S.F."/>
            <person name="Perry T."/>
            <person name="Stroehlein A.J."/>
            <person name="Ansell B.R."/>
            <person name="Breugelmans B."/>
            <person name="Hofmann A."/>
            <person name="Qu J."/>
            <person name="Dugan S."/>
            <person name="Lee S.L."/>
            <person name="Chao H."/>
            <person name="Dinh H."/>
            <person name="Han Y."/>
            <person name="Doddapaneni H.V."/>
            <person name="Worley K.C."/>
            <person name="Muzny D.M."/>
            <person name="Ioannidis P."/>
            <person name="Waterhouse R.M."/>
            <person name="Zdobnov E.M."/>
            <person name="James P.J."/>
            <person name="Bagnall N.H."/>
            <person name="Kotze A.C."/>
            <person name="Gibbs R.A."/>
            <person name="Richards S."/>
            <person name="Batterham P."/>
            <person name="Gasser R.B."/>
        </authorList>
    </citation>
    <scope>NUCLEOTIDE SEQUENCE [LARGE SCALE GENOMIC DNA]</scope>
    <source>
        <strain evidence="3 4">LS</strain>
        <tissue evidence="3">Full body</tissue>
    </source>
</reference>
<dbReference type="Gene3D" id="2.60.40.640">
    <property type="match status" value="1"/>
</dbReference>
<evidence type="ECO:0000313" key="4">
    <source>
        <dbReference type="Proteomes" id="UP000037069"/>
    </source>
</evidence>
<dbReference type="InterPro" id="IPR014756">
    <property type="entry name" value="Ig_E-set"/>
</dbReference>
<keyword evidence="4" id="KW-1185">Reference proteome</keyword>
<dbReference type="PANTHER" id="PTHR11188">
    <property type="entry name" value="ARRESTIN DOMAIN CONTAINING PROTEIN"/>
    <property type="match status" value="1"/>
</dbReference>
<dbReference type="GO" id="GO:0015031">
    <property type="term" value="P:protein transport"/>
    <property type="evidence" value="ECO:0007669"/>
    <property type="project" value="TreeGrafter"/>
</dbReference>
<accession>A0A0L0C2W0</accession>
<gene>
    <name evidence="3" type="ORF">FF38_07958</name>
</gene>
<dbReference type="GO" id="GO:0005737">
    <property type="term" value="C:cytoplasm"/>
    <property type="evidence" value="ECO:0007669"/>
    <property type="project" value="TreeGrafter"/>
</dbReference>
<comment type="caution">
    <text evidence="3">The sequence shown here is derived from an EMBL/GenBank/DDBJ whole genome shotgun (WGS) entry which is preliminary data.</text>
</comment>
<feature type="domain" description="Arrestin-like N-terminal" evidence="2">
    <location>
        <begin position="12"/>
        <end position="153"/>
    </location>
</feature>
<dbReference type="SUPFAM" id="SSF81296">
    <property type="entry name" value="E set domains"/>
    <property type="match status" value="1"/>
</dbReference>
<dbReference type="EMBL" id="JRES01000964">
    <property type="protein sequence ID" value="KNC26688.1"/>
    <property type="molecule type" value="Genomic_DNA"/>
</dbReference>
<evidence type="ECO:0000259" key="2">
    <source>
        <dbReference type="Pfam" id="PF00339"/>
    </source>
</evidence>
<proteinExistence type="inferred from homology"/>
<protein>
    <recommendedName>
        <fullName evidence="2">Arrestin-like N-terminal domain-containing protein</fullName>
    </recommendedName>
</protein>
<evidence type="ECO:0000256" key="1">
    <source>
        <dbReference type="ARBA" id="ARBA00005298"/>
    </source>
</evidence>